<keyword evidence="2" id="KW-1185">Reference proteome</keyword>
<evidence type="ECO:0000313" key="1">
    <source>
        <dbReference type="EMBL" id="GIY63872.1"/>
    </source>
</evidence>
<dbReference type="EMBL" id="BPLQ01012237">
    <property type="protein sequence ID" value="GIY63872.1"/>
    <property type="molecule type" value="Genomic_DNA"/>
</dbReference>
<accession>A0AAV4V108</accession>
<evidence type="ECO:0000313" key="2">
    <source>
        <dbReference type="Proteomes" id="UP001054837"/>
    </source>
</evidence>
<gene>
    <name evidence="1" type="ORF">CDAR_261771</name>
</gene>
<reference evidence="1 2" key="1">
    <citation type="submission" date="2021-06" db="EMBL/GenBank/DDBJ databases">
        <title>Caerostris darwini draft genome.</title>
        <authorList>
            <person name="Kono N."/>
            <person name="Arakawa K."/>
        </authorList>
    </citation>
    <scope>NUCLEOTIDE SEQUENCE [LARGE SCALE GENOMIC DNA]</scope>
</reference>
<organism evidence="1 2">
    <name type="scientific">Caerostris darwini</name>
    <dbReference type="NCBI Taxonomy" id="1538125"/>
    <lineage>
        <taxon>Eukaryota</taxon>
        <taxon>Metazoa</taxon>
        <taxon>Ecdysozoa</taxon>
        <taxon>Arthropoda</taxon>
        <taxon>Chelicerata</taxon>
        <taxon>Arachnida</taxon>
        <taxon>Araneae</taxon>
        <taxon>Araneomorphae</taxon>
        <taxon>Entelegynae</taxon>
        <taxon>Araneoidea</taxon>
        <taxon>Araneidae</taxon>
        <taxon>Caerostris</taxon>
    </lineage>
</organism>
<dbReference type="AlphaFoldDB" id="A0AAV4V108"/>
<sequence length="124" mass="14080">MKSTRNCIAEMNLCIHNLRAGFEKREGRVQQRREGGSLWILGYKYGPSECSLGAPYHQHVHSPGDRNPIVVRGSFWYVLLCYCHNFNNHTGQRKKTGVQDEMGNPLTMSANERFAWLTSPLGVA</sequence>
<dbReference type="Proteomes" id="UP001054837">
    <property type="component" value="Unassembled WGS sequence"/>
</dbReference>
<comment type="caution">
    <text evidence="1">The sequence shown here is derived from an EMBL/GenBank/DDBJ whole genome shotgun (WGS) entry which is preliminary data.</text>
</comment>
<name>A0AAV4V108_9ARAC</name>
<protein>
    <submittedName>
        <fullName evidence="1">Uncharacterized protein</fullName>
    </submittedName>
</protein>
<proteinExistence type="predicted"/>